<feature type="region of interest" description="Disordered" evidence="1">
    <location>
        <begin position="1"/>
        <end position="27"/>
    </location>
</feature>
<evidence type="ECO:0000256" key="1">
    <source>
        <dbReference type="SAM" id="MobiDB-lite"/>
    </source>
</evidence>
<proteinExistence type="predicted"/>
<dbReference type="EMBL" id="JACMSC010000021">
    <property type="protein sequence ID" value="KAG6470883.1"/>
    <property type="molecule type" value="Genomic_DNA"/>
</dbReference>
<gene>
    <name evidence="2" type="ORF">ZIOFF_071963</name>
</gene>
<reference evidence="2 3" key="1">
    <citation type="submission" date="2020-08" db="EMBL/GenBank/DDBJ databases">
        <title>Plant Genome Project.</title>
        <authorList>
            <person name="Zhang R.-G."/>
        </authorList>
    </citation>
    <scope>NUCLEOTIDE SEQUENCE [LARGE SCALE GENOMIC DNA]</scope>
    <source>
        <tissue evidence="2">Rhizome</tissue>
    </source>
</reference>
<evidence type="ECO:0000313" key="2">
    <source>
        <dbReference type="EMBL" id="KAG6470883.1"/>
    </source>
</evidence>
<evidence type="ECO:0000313" key="3">
    <source>
        <dbReference type="Proteomes" id="UP000734854"/>
    </source>
</evidence>
<accession>A0A8J5EQW8</accession>
<comment type="caution">
    <text evidence="2">The sequence shown here is derived from an EMBL/GenBank/DDBJ whole genome shotgun (WGS) entry which is preliminary data.</text>
</comment>
<feature type="compositionally biased region" description="Basic and acidic residues" evidence="1">
    <location>
        <begin position="8"/>
        <end position="18"/>
    </location>
</feature>
<keyword evidence="3" id="KW-1185">Reference proteome</keyword>
<organism evidence="2 3">
    <name type="scientific">Zingiber officinale</name>
    <name type="common">Ginger</name>
    <name type="synonym">Amomum zingiber</name>
    <dbReference type="NCBI Taxonomy" id="94328"/>
    <lineage>
        <taxon>Eukaryota</taxon>
        <taxon>Viridiplantae</taxon>
        <taxon>Streptophyta</taxon>
        <taxon>Embryophyta</taxon>
        <taxon>Tracheophyta</taxon>
        <taxon>Spermatophyta</taxon>
        <taxon>Magnoliopsida</taxon>
        <taxon>Liliopsida</taxon>
        <taxon>Zingiberales</taxon>
        <taxon>Zingiberaceae</taxon>
        <taxon>Zingiber</taxon>
    </lineage>
</organism>
<dbReference type="Proteomes" id="UP000734854">
    <property type="component" value="Unassembled WGS sequence"/>
</dbReference>
<protein>
    <submittedName>
        <fullName evidence="2">Uncharacterized protein</fullName>
    </submittedName>
</protein>
<name>A0A8J5EQW8_ZINOF</name>
<sequence>MSQGSARARLEGESRETGAGRSTLGQRRGRRWISVLDRINQHIYHGVDGLLVLSTCGGCPSAASSESWAMKAYEVVDGWIS</sequence>
<dbReference type="AlphaFoldDB" id="A0A8J5EQW8"/>